<feature type="compositionally biased region" description="Acidic residues" evidence="7">
    <location>
        <begin position="216"/>
        <end position="272"/>
    </location>
</feature>
<dbReference type="AlphaFoldDB" id="A0A0G4EQC0"/>
<dbReference type="InterPro" id="IPR036747">
    <property type="entry name" value="ASF1-like_sf"/>
</dbReference>
<feature type="region of interest" description="Disordered" evidence="7">
    <location>
        <begin position="178"/>
        <end position="315"/>
    </location>
</feature>
<evidence type="ECO:0000313" key="9">
    <source>
        <dbReference type="Proteomes" id="UP000041254"/>
    </source>
</evidence>
<evidence type="ECO:0000256" key="5">
    <source>
        <dbReference type="ARBA" id="ARBA00023186"/>
    </source>
</evidence>
<evidence type="ECO:0000256" key="6">
    <source>
        <dbReference type="ARBA" id="ARBA00023242"/>
    </source>
</evidence>
<keyword evidence="6" id="KW-0539">Nucleus</keyword>
<dbReference type="InterPro" id="IPR017282">
    <property type="entry name" value="Hist_deposition_Asf1"/>
</dbReference>
<comment type="subcellular location">
    <subcellularLocation>
        <location evidence="1">Nucleus</location>
    </subcellularLocation>
</comment>
<dbReference type="PhylomeDB" id="A0A0G4EQC0"/>
<reference evidence="8 9" key="1">
    <citation type="submission" date="2014-11" db="EMBL/GenBank/DDBJ databases">
        <authorList>
            <person name="Zhu J."/>
            <person name="Qi W."/>
            <person name="Song R."/>
        </authorList>
    </citation>
    <scope>NUCLEOTIDE SEQUENCE [LARGE SCALE GENOMIC DNA]</scope>
</reference>
<dbReference type="EMBL" id="CDMY01000284">
    <property type="protein sequence ID" value="CEL99624.1"/>
    <property type="molecule type" value="Genomic_DNA"/>
</dbReference>
<evidence type="ECO:0000256" key="4">
    <source>
        <dbReference type="ARBA" id="ARBA00023163"/>
    </source>
</evidence>
<organism evidence="8 9">
    <name type="scientific">Vitrella brassicaformis (strain CCMP3155)</name>
    <dbReference type="NCBI Taxonomy" id="1169540"/>
    <lineage>
        <taxon>Eukaryota</taxon>
        <taxon>Sar</taxon>
        <taxon>Alveolata</taxon>
        <taxon>Colpodellida</taxon>
        <taxon>Vitrellaceae</taxon>
        <taxon>Vitrella</taxon>
    </lineage>
</organism>
<dbReference type="GO" id="GO:0000785">
    <property type="term" value="C:chromatin"/>
    <property type="evidence" value="ECO:0007669"/>
    <property type="project" value="TreeGrafter"/>
</dbReference>
<gene>
    <name evidence="8" type="ORF">Vbra_1540</name>
</gene>
<feature type="compositionally biased region" description="Gly residues" evidence="7">
    <location>
        <begin position="190"/>
        <end position="211"/>
    </location>
</feature>
<dbReference type="VEuPathDB" id="CryptoDB:Vbra_1540"/>
<keyword evidence="5" id="KW-0143">Chaperone</keyword>
<dbReference type="PANTHER" id="PTHR12040">
    <property type="entry name" value="ANTI-SILENCING PROTEIN 1"/>
    <property type="match status" value="1"/>
</dbReference>
<sequence>MAAINVTNVSVRNNPCKATQPFEFEITFECLQQLEKDLEWKVTYVGSTGVAEDQQFDQYDQTLESVLLGPLTVGVMRFILQTSAPDYSKVPKSDVVGNTVVIITAAYNEQEFLRVGYYLNNFYEDEALDANPPEDPVPDKLTRSILSDKPRVVMKNIRWTDEQEDPNAFVPPPQHLVEAAQAQQQQQGDGSSGGGGGGDTDMGVGEGAGEGARGDDDMDEDDDEEDDDEDEEEEEEEEAGEDGNGEEDIGDEDEDDEDDDEEDEEDEEEEEASMGSGEGGAGLSGNNDNGQNGGNQEGGAGDESSTALPSPPLNQ</sequence>
<dbReference type="OMA" id="CSYDERE"/>
<dbReference type="InParanoid" id="A0A0G4EQC0"/>
<comment type="similarity">
    <text evidence="2">Belongs to the ASF1 family.</text>
</comment>
<dbReference type="SUPFAM" id="SSF101546">
    <property type="entry name" value="ASF1-like"/>
    <property type="match status" value="1"/>
</dbReference>
<dbReference type="GO" id="GO:0006335">
    <property type="term" value="P:DNA replication-dependent chromatin assembly"/>
    <property type="evidence" value="ECO:0007669"/>
    <property type="project" value="TreeGrafter"/>
</dbReference>
<keyword evidence="3" id="KW-0805">Transcription regulation</keyword>
<protein>
    <recommendedName>
        <fullName evidence="10">Histone chaperone</fullName>
    </recommendedName>
</protein>
<evidence type="ECO:0000256" key="1">
    <source>
        <dbReference type="ARBA" id="ARBA00004123"/>
    </source>
</evidence>
<evidence type="ECO:0000256" key="2">
    <source>
        <dbReference type="ARBA" id="ARBA00006051"/>
    </source>
</evidence>
<dbReference type="FunCoup" id="A0A0G4EQC0">
    <property type="interactions" value="387"/>
</dbReference>
<feature type="compositionally biased region" description="Gly residues" evidence="7">
    <location>
        <begin position="291"/>
        <end position="301"/>
    </location>
</feature>
<dbReference type="GO" id="GO:0006337">
    <property type="term" value="P:nucleosome disassembly"/>
    <property type="evidence" value="ECO:0007669"/>
    <property type="project" value="InterPro"/>
</dbReference>
<dbReference type="Gene3D" id="2.60.40.1490">
    <property type="entry name" value="Histone chaperone ASF1-like"/>
    <property type="match status" value="1"/>
</dbReference>
<dbReference type="Pfam" id="PF04729">
    <property type="entry name" value="ASF1_hist_chap"/>
    <property type="match status" value="1"/>
</dbReference>
<dbReference type="PIRSF" id="PIRSF037759">
    <property type="entry name" value="Histone_Asf1"/>
    <property type="match status" value="1"/>
</dbReference>
<evidence type="ECO:0008006" key="10">
    <source>
        <dbReference type="Google" id="ProtNLM"/>
    </source>
</evidence>
<dbReference type="GO" id="GO:0005634">
    <property type="term" value="C:nucleus"/>
    <property type="evidence" value="ECO:0007669"/>
    <property type="project" value="UniProtKB-SubCell"/>
</dbReference>
<dbReference type="GO" id="GO:0006334">
    <property type="term" value="P:nucleosome assembly"/>
    <property type="evidence" value="ECO:0007669"/>
    <property type="project" value="InterPro"/>
</dbReference>
<dbReference type="STRING" id="1169540.A0A0G4EQC0"/>
<dbReference type="PANTHER" id="PTHR12040:SF0">
    <property type="entry name" value="HISTONE CHAPERONE ASF1"/>
    <property type="match status" value="1"/>
</dbReference>
<keyword evidence="4" id="KW-0804">Transcription</keyword>
<evidence type="ECO:0000256" key="3">
    <source>
        <dbReference type="ARBA" id="ARBA00023015"/>
    </source>
</evidence>
<accession>A0A0G4EQC0</accession>
<dbReference type="OrthoDB" id="29755at2759"/>
<dbReference type="GO" id="GO:0042393">
    <property type="term" value="F:histone binding"/>
    <property type="evidence" value="ECO:0007669"/>
    <property type="project" value="InterPro"/>
</dbReference>
<dbReference type="Proteomes" id="UP000041254">
    <property type="component" value="Unassembled WGS sequence"/>
</dbReference>
<proteinExistence type="inferred from homology"/>
<evidence type="ECO:0000313" key="8">
    <source>
        <dbReference type="EMBL" id="CEL99624.1"/>
    </source>
</evidence>
<keyword evidence="9" id="KW-1185">Reference proteome</keyword>
<evidence type="ECO:0000256" key="7">
    <source>
        <dbReference type="SAM" id="MobiDB-lite"/>
    </source>
</evidence>
<name>A0A0G4EQC0_VITBC</name>
<dbReference type="InterPro" id="IPR006818">
    <property type="entry name" value="ASF1-like"/>
</dbReference>
<feature type="compositionally biased region" description="Low complexity" evidence="7">
    <location>
        <begin position="179"/>
        <end position="189"/>
    </location>
</feature>